<sequence>MKKVVINQHIIADPNICHGKLTFKGTRIMVWQVLDLLKAGESTVDIIKDFPSLTPKHIEAALAYASSLTKEGYVIINTAPQVPAL</sequence>
<dbReference type="PANTHER" id="PTHR34849:SF3">
    <property type="entry name" value="SSR2962 PROTEIN"/>
    <property type="match status" value="1"/>
</dbReference>
<dbReference type="InterPro" id="IPR036388">
    <property type="entry name" value="WH-like_DNA-bd_sf"/>
</dbReference>
<dbReference type="Proteomes" id="UP000177369">
    <property type="component" value="Unassembled WGS sequence"/>
</dbReference>
<dbReference type="AlphaFoldDB" id="A0A1F5GAW6"/>
<evidence type="ECO:0008006" key="3">
    <source>
        <dbReference type="Google" id="ProtNLM"/>
    </source>
</evidence>
<accession>A0A1F5GAW6</accession>
<gene>
    <name evidence="1" type="ORF">A3D04_01430</name>
</gene>
<organism evidence="1 2">
    <name type="scientific">Candidatus Curtissbacteria bacterium RIFCSPHIGHO2_02_FULL_40_16b</name>
    <dbReference type="NCBI Taxonomy" id="1797714"/>
    <lineage>
        <taxon>Bacteria</taxon>
        <taxon>Candidatus Curtissiibacteriota</taxon>
    </lineage>
</organism>
<comment type="caution">
    <text evidence="1">The sequence shown here is derived from an EMBL/GenBank/DDBJ whole genome shotgun (WGS) entry which is preliminary data.</text>
</comment>
<evidence type="ECO:0000313" key="1">
    <source>
        <dbReference type="EMBL" id="OGD88990.1"/>
    </source>
</evidence>
<name>A0A1F5GAW6_9BACT</name>
<reference evidence="1 2" key="1">
    <citation type="journal article" date="2016" name="Nat. Commun.">
        <title>Thousands of microbial genomes shed light on interconnected biogeochemical processes in an aquifer system.</title>
        <authorList>
            <person name="Anantharaman K."/>
            <person name="Brown C.T."/>
            <person name="Hug L.A."/>
            <person name="Sharon I."/>
            <person name="Castelle C.J."/>
            <person name="Probst A.J."/>
            <person name="Thomas B.C."/>
            <person name="Singh A."/>
            <person name="Wilkins M.J."/>
            <person name="Karaoz U."/>
            <person name="Brodie E.L."/>
            <person name="Williams K.H."/>
            <person name="Hubbard S.S."/>
            <person name="Banfield J.F."/>
        </authorList>
    </citation>
    <scope>NUCLEOTIDE SEQUENCE [LARGE SCALE GENOMIC DNA]</scope>
</reference>
<dbReference type="Gene3D" id="1.10.10.10">
    <property type="entry name" value="Winged helix-like DNA-binding domain superfamily/Winged helix DNA-binding domain"/>
    <property type="match status" value="1"/>
</dbReference>
<protein>
    <recommendedName>
        <fullName evidence="3">Antitoxin</fullName>
    </recommendedName>
</protein>
<dbReference type="STRING" id="1797714.A3D04_01430"/>
<dbReference type="EMBL" id="MFBD01000015">
    <property type="protein sequence ID" value="OGD88990.1"/>
    <property type="molecule type" value="Genomic_DNA"/>
</dbReference>
<evidence type="ECO:0000313" key="2">
    <source>
        <dbReference type="Proteomes" id="UP000177369"/>
    </source>
</evidence>
<dbReference type="InterPro" id="IPR009057">
    <property type="entry name" value="Homeodomain-like_sf"/>
</dbReference>
<dbReference type="Pfam" id="PF04255">
    <property type="entry name" value="DUF433"/>
    <property type="match status" value="1"/>
</dbReference>
<dbReference type="SUPFAM" id="SSF46689">
    <property type="entry name" value="Homeodomain-like"/>
    <property type="match status" value="1"/>
</dbReference>
<dbReference type="PANTHER" id="PTHR34849">
    <property type="entry name" value="SSL5025 PROTEIN"/>
    <property type="match status" value="1"/>
</dbReference>
<proteinExistence type="predicted"/>
<dbReference type="InterPro" id="IPR007367">
    <property type="entry name" value="DUF433"/>
</dbReference>